<dbReference type="HOGENOM" id="CLU_021021_2_0_9"/>
<evidence type="ECO:0000256" key="3">
    <source>
        <dbReference type="ARBA" id="ARBA00023136"/>
    </source>
</evidence>
<dbReference type="Pfam" id="PF01547">
    <property type="entry name" value="SBP_bac_1"/>
    <property type="match status" value="1"/>
</dbReference>
<keyword evidence="4" id="KW-0564">Palmitate</keyword>
<proteinExistence type="predicted"/>
<keyword evidence="1" id="KW-1003">Cell membrane</keyword>
<dbReference type="RefSeq" id="WP_023354579.1">
    <property type="nucleotide sequence ID" value="NZ_KI535368.1"/>
</dbReference>
<name>V2Y419_9FIRM</name>
<dbReference type="STRING" id="592026.GCWU0000282_001707"/>
<keyword evidence="2 6" id="KW-0732">Signal</keyword>
<dbReference type="PROSITE" id="PS51257">
    <property type="entry name" value="PROKAR_LIPOPROTEIN"/>
    <property type="match status" value="1"/>
</dbReference>
<organism evidence="7 8">
    <name type="scientific">Catonella morbi ATCC 51271</name>
    <dbReference type="NCBI Taxonomy" id="592026"/>
    <lineage>
        <taxon>Bacteria</taxon>
        <taxon>Bacillati</taxon>
        <taxon>Bacillota</taxon>
        <taxon>Clostridia</taxon>
        <taxon>Lachnospirales</taxon>
        <taxon>Lachnospiraceae</taxon>
        <taxon>Catonella</taxon>
    </lineage>
</organism>
<dbReference type="AlphaFoldDB" id="V2Y419"/>
<dbReference type="InterPro" id="IPR050490">
    <property type="entry name" value="Bact_solute-bd_prot1"/>
</dbReference>
<evidence type="ECO:0000313" key="8">
    <source>
        <dbReference type="Proteomes" id="UP000018227"/>
    </source>
</evidence>
<dbReference type="eggNOG" id="COG1653">
    <property type="taxonomic scope" value="Bacteria"/>
</dbReference>
<keyword evidence="8" id="KW-1185">Reference proteome</keyword>
<evidence type="ECO:0000313" key="7">
    <source>
        <dbReference type="EMBL" id="ESL02837.1"/>
    </source>
</evidence>
<reference evidence="7 8" key="1">
    <citation type="submission" date="2013-06" db="EMBL/GenBank/DDBJ databases">
        <authorList>
            <person name="Weinstock G."/>
            <person name="Sodergren E."/>
            <person name="Clifton S."/>
            <person name="Fulton L."/>
            <person name="Fulton B."/>
            <person name="Courtney L."/>
            <person name="Fronick C."/>
            <person name="Harrison M."/>
            <person name="Strong C."/>
            <person name="Farmer C."/>
            <person name="Delahaunty K."/>
            <person name="Markovic C."/>
            <person name="Hall O."/>
            <person name="Minx P."/>
            <person name="Tomlinson C."/>
            <person name="Mitreva M."/>
            <person name="Nelson J."/>
            <person name="Hou S."/>
            <person name="Wollam A."/>
            <person name="Pepin K.H."/>
            <person name="Johnson M."/>
            <person name="Bhonagiri V."/>
            <person name="Nash W.E."/>
            <person name="Warren W."/>
            <person name="Chinwalla A."/>
            <person name="Mardis E.R."/>
            <person name="Wilson R.K."/>
        </authorList>
    </citation>
    <scope>NUCLEOTIDE SEQUENCE [LARGE SCALE GENOMIC DNA]</scope>
    <source>
        <strain evidence="7 8">ATCC 51271</strain>
    </source>
</reference>
<evidence type="ECO:0000256" key="4">
    <source>
        <dbReference type="ARBA" id="ARBA00023139"/>
    </source>
</evidence>
<evidence type="ECO:0000256" key="1">
    <source>
        <dbReference type="ARBA" id="ARBA00022475"/>
    </source>
</evidence>
<gene>
    <name evidence="7" type="ORF">GCWU0000282_001707</name>
</gene>
<feature type="signal peptide" evidence="6">
    <location>
        <begin position="1"/>
        <end position="24"/>
    </location>
</feature>
<dbReference type="PANTHER" id="PTHR43649:SF33">
    <property type="entry name" value="POLYGALACTURONAN_RHAMNOGALACTURONAN-BINDING PROTEIN YTCQ"/>
    <property type="match status" value="1"/>
</dbReference>
<comment type="caution">
    <text evidence="7">The sequence shown here is derived from an EMBL/GenBank/DDBJ whole genome shotgun (WGS) entry which is preliminary data.</text>
</comment>
<keyword evidence="3" id="KW-0472">Membrane</keyword>
<dbReference type="PANTHER" id="PTHR43649">
    <property type="entry name" value="ARABINOSE-BINDING PROTEIN-RELATED"/>
    <property type="match status" value="1"/>
</dbReference>
<evidence type="ECO:0000256" key="6">
    <source>
        <dbReference type="SAM" id="SignalP"/>
    </source>
</evidence>
<feature type="chain" id="PRO_5038528588" evidence="6">
    <location>
        <begin position="25"/>
        <end position="573"/>
    </location>
</feature>
<evidence type="ECO:0000256" key="2">
    <source>
        <dbReference type="ARBA" id="ARBA00022729"/>
    </source>
</evidence>
<sequence>MKKGFKKFLAMGLATILAASTLTACGEKGDAGKTSSQKTSKTSKVSSAATSGVALNEAGTYPIVKDGKLELSVFTLSMPNVQDFETNDFTKFLEEKTGIHIKFVTAGRDEYEEKLNLLLQSGDYPDVILGGAPNLAKYGVKEGVIIPLDDYLTDKNVPNYLKLVANYDINKTKEADGKIYSLGGVNDCYHCQFARRMWVNQKYLKEMGVEIPKTTEEFKNVCKKFLEYKKGGIAVAGAAQGWHTRMQDWLMGAFTFVPSKSATLNARDYVVLNDETKKIETVANTDAYKEGLKYMRELYKMGAIYDGNFTQTSEQLRTLANQEDEPILFFTAGVNSDVIDPDSNNKLYRNYVPMAPIKGPDGTQIAWTIHNSGFSSGGFCITDKCQNIEAALRWVDFFYSETGDLCSQYGADEGKDWVLNPKGKVGLNGEPALYEVLNLYSSDPQNHDWQDVGLRVAPAPYRLGQAVDANVDPYSPAGLEKLLFDTSKNLYEPYANNTKLLNLSELKLTDEESTAVSTMAVELEKIIEENSVAFITGTKDIDAEWESYKDAINKAGIEEILKTYQTAYDRQTK</sequence>
<accession>V2Y419</accession>
<dbReference type="Proteomes" id="UP000018227">
    <property type="component" value="Unassembled WGS sequence"/>
</dbReference>
<keyword evidence="5" id="KW-0449">Lipoprotein</keyword>
<dbReference type="SUPFAM" id="SSF53850">
    <property type="entry name" value="Periplasmic binding protein-like II"/>
    <property type="match status" value="1"/>
</dbReference>
<dbReference type="Gene3D" id="3.40.190.10">
    <property type="entry name" value="Periplasmic binding protein-like II"/>
    <property type="match status" value="2"/>
</dbReference>
<dbReference type="OrthoDB" id="2491264at2"/>
<protein>
    <submittedName>
        <fullName evidence="7">ABC transporter, solute-binding protein</fullName>
    </submittedName>
</protein>
<dbReference type="EMBL" id="ACIL03000013">
    <property type="protein sequence ID" value="ESL02837.1"/>
    <property type="molecule type" value="Genomic_DNA"/>
</dbReference>
<evidence type="ECO:0000256" key="5">
    <source>
        <dbReference type="ARBA" id="ARBA00023288"/>
    </source>
</evidence>
<dbReference type="InterPro" id="IPR006059">
    <property type="entry name" value="SBP"/>
</dbReference>